<dbReference type="HAMAP" id="MF_01270">
    <property type="entry name" value="AnhMurNAc_kinase"/>
    <property type="match status" value="1"/>
</dbReference>
<dbReference type="Pfam" id="PF03702">
    <property type="entry name" value="AnmK"/>
    <property type="match status" value="1"/>
</dbReference>
<protein>
    <recommendedName>
        <fullName evidence="1">Anhydro-N-acetylmuramic acid kinase</fullName>
        <ecNumber evidence="1">2.7.1.170</ecNumber>
    </recommendedName>
    <alternativeName>
        <fullName evidence="1">AnhMurNAc kinase</fullName>
    </alternativeName>
</protein>
<dbReference type="RefSeq" id="WP_241368279.1">
    <property type="nucleotide sequence ID" value="NZ_JAKZFC010000001.1"/>
</dbReference>
<feature type="binding site" evidence="1">
    <location>
        <begin position="9"/>
        <end position="16"/>
    </location>
    <ligand>
        <name>ATP</name>
        <dbReference type="ChEBI" id="CHEBI:30616"/>
    </ligand>
</feature>
<gene>
    <name evidence="1" type="primary">anmK</name>
    <name evidence="2" type="ORF">LZ480_05020</name>
</gene>
<comment type="caution">
    <text evidence="2">The sequence shown here is derived from an EMBL/GenBank/DDBJ whole genome shotgun (WGS) entry which is preliminary data.</text>
</comment>
<dbReference type="EMBL" id="JAKZFC010000001">
    <property type="protein sequence ID" value="MCH7321248.1"/>
    <property type="molecule type" value="Genomic_DNA"/>
</dbReference>
<dbReference type="Gene3D" id="3.30.420.40">
    <property type="match status" value="2"/>
</dbReference>
<proteinExistence type="inferred from homology"/>
<reference evidence="2 3" key="1">
    <citation type="submission" date="2022-03" db="EMBL/GenBank/DDBJ databases">
        <authorList>
            <person name="Jo J.-H."/>
            <person name="Im W.-T."/>
        </authorList>
    </citation>
    <scope>NUCLEOTIDE SEQUENCE [LARGE SCALE GENOMIC DNA]</scope>
    <source>
        <strain evidence="2 3">MA9</strain>
    </source>
</reference>
<dbReference type="NCBIfam" id="NF007148">
    <property type="entry name" value="PRK09585.3-2"/>
    <property type="match status" value="1"/>
</dbReference>
<keyword evidence="3" id="KW-1185">Reference proteome</keyword>
<comment type="function">
    <text evidence="1">Catalyzes the specific phosphorylation of 1,6-anhydro-N-acetylmuramic acid (anhMurNAc) with the simultaneous cleavage of the 1,6-anhydro ring, generating MurNAc-6-P. Is required for the utilization of anhMurNAc either imported from the medium or derived from its own cell wall murein, and thus plays a role in cell wall recycling.</text>
</comment>
<dbReference type="InterPro" id="IPR005338">
    <property type="entry name" value="Anhydro_N_Ac-Mur_kinase"/>
</dbReference>
<dbReference type="SUPFAM" id="SSF53067">
    <property type="entry name" value="Actin-like ATPase domain"/>
    <property type="match status" value="1"/>
</dbReference>
<dbReference type="GO" id="GO:0016301">
    <property type="term" value="F:kinase activity"/>
    <property type="evidence" value="ECO:0007669"/>
    <property type="project" value="UniProtKB-KW"/>
</dbReference>
<dbReference type="EC" id="2.7.1.170" evidence="1"/>
<dbReference type="PANTHER" id="PTHR30605:SF0">
    <property type="entry name" value="ANHYDRO-N-ACETYLMURAMIC ACID KINASE"/>
    <property type="match status" value="1"/>
</dbReference>
<organism evidence="2 3">
    <name type="scientific">Solibacillus palustris</name>
    <dbReference type="NCBI Taxonomy" id="2908203"/>
    <lineage>
        <taxon>Bacteria</taxon>
        <taxon>Bacillati</taxon>
        <taxon>Bacillota</taxon>
        <taxon>Bacilli</taxon>
        <taxon>Bacillales</taxon>
        <taxon>Caryophanaceae</taxon>
        <taxon>Solibacillus</taxon>
    </lineage>
</organism>
<dbReference type="PANTHER" id="PTHR30605">
    <property type="entry name" value="ANHYDRO-N-ACETYLMURAMIC ACID KINASE"/>
    <property type="match status" value="1"/>
</dbReference>
<keyword evidence="1 2" id="KW-0808">Transferase</keyword>
<comment type="pathway">
    <text evidence="1">Cell wall biogenesis; peptidoglycan recycling.</text>
</comment>
<comment type="pathway">
    <text evidence="1">Amino-sugar metabolism; 1,6-anhydro-N-acetylmuramate degradation.</text>
</comment>
<sequence>MYAIGVMSGTSLDGLDIVCIDLHAYEQQQSIQLIASKTVDYDVTFKNQLSEQCHNNSATLANITMMNAYLGKFIGEQVVQFLHENQISPLKVAFISSHGQTIFHEPLGGELEYEIPSTLQIGDISYISEVTRLPIVGDFRTGDMAAGGQGAPLLSYFDANFLHAADVGRAVQNIGGIGNVTYVPSDKQQAVISFDTGPGNVLIDSAIQKLTDGQKKFDHNGEMASEGNINYEAIQEWMNHSYYSMPLPKTTGRELYTVSYVNDLIEQLNGASLEDMLATLTAYTVETIKHSYEKYLPLNQIDEIYINGGGSLNAFMMMLLAQAFPTKKVLPLEVLGVPAVWKEAIAFALFGYQTMLGLPNQLPSATGATREIVMGKVAYCDGNPYVRFEQLRGEL</sequence>
<evidence type="ECO:0000313" key="3">
    <source>
        <dbReference type="Proteomes" id="UP001316087"/>
    </source>
</evidence>
<keyword evidence="1" id="KW-0067">ATP-binding</keyword>
<evidence type="ECO:0000313" key="2">
    <source>
        <dbReference type="EMBL" id="MCH7321248.1"/>
    </source>
</evidence>
<dbReference type="InterPro" id="IPR043129">
    <property type="entry name" value="ATPase_NBD"/>
</dbReference>
<comment type="catalytic activity">
    <reaction evidence="1">
        <text>1,6-anhydro-N-acetyl-beta-muramate + ATP + H2O = N-acetyl-D-muramate 6-phosphate + ADP + H(+)</text>
        <dbReference type="Rhea" id="RHEA:24952"/>
        <dbReference type="ChEBI" id="CHEBI:15377"/>
        <dbReference type="ChEBI" id="CHEBI:15378"/>
        <dbReference type="ChEBI" id="CHEBI:30616"/>
        <dbReference type="ChEBI" id="CHEBI:58690"/>
        <dbReference type="ChEBI" id="CHEBI:58722"/>
        <dbReference type="ChEBI" id="CHEBI:456216"/>
        <dbReference type="EC" id="2.7.1.170"/>
    </reaction>
</comment>
<keyword evidence="1" id="KW-0119">Carbohydrate metabolism</keyword>
<name>A0ABS9UBB3_9BACL</name>
<keyword evidence="1" id="KW-0547">Nucleotide-binding</keyword>
<accession>A0ABS9UBB3</accession>
<evidence type="ECO:0000256" key="1">
    <source>
        <dbReference type="HAMAP-Rule" id="MF_01270"/>
    </source>
</evidence>
<keyword evidence="1 2" id="KW-0418">Kinase</keyword>
<dbReference type="CDD" id="cd24050">
    <property type="entry name" value="ASKHA_NBD_ANMK"/>
    <property type="match status" value="1"/>
</dbReference>
<comment type="similarity">
    <text evidence="1">Belongs to the anhydro-N-acetylmuramic acid kinase family.</text>
</comment>
<dbReference type="Proteomes" id="UP001316087">
    <property type="component" value="Unassembled WGS sequence"/>
</dbReference>